<feature type="transmembrane region" description="Helical" evidence="6">
    <location>
        <begin position="86"/>
        <end position="110"/>
    </location>
</feature>
<evidence type="ECO:0000256" key="2">
    <source>
        <dbReference type="ARBA" id="ARBA00022692"/>
    </source>
</evidence>
<protein>
    <recommendedName>
        <fullName evidence="7">Rhodopsin domain-containing protein</fullName>
    </recommendedName>
</protein>
<reference evidence="8" key="1">
    <citation type="journal article" date="2020" name="Stud. Mycol.">
        <title>101 Dothideomycetes genomes: a test case for predicting lifestyles and emergence of pathogens.</title>
        <authorList>
            <person name="Haridas S."/>
            <person name="Albert R."/>
            <person name="Binder M."/>
            <person name="Bloem J."/>
            <person name="Labutti K."/>
            <person name="Salamov A."/>
            <person name="Andreopoulos B."/>
            <person name="Baker S."/>
            <person name="Barry K."/>
            <person name="Bills G."/>
            <person name="Bluhm B."/>
            <person name="Cannon C."/>
            <person name="Castanera R."/>
            <person name="Culley D."/>
            <person name="Daum C."/>
            <person name="Ezra D."/>
            <person name="Gonzalez J."/>
            <person name="Henrissat B."/>
            <person name="Kuo A."/>
            <person name="Liang C."/>
            <person name="Lipzen A."/>
            <person name="Lutzoni F."/>
            <person name="Magnuson J."/>
            <person name="Mondo S."/>
            <person name="Nolan M."/>
            <person name="Ohm R."/>
            <person name="Pangilinan J."/>
            <person name="Park H.-J."/>
            <person name="Ramirez L."/>
            <person name="Alfaro M."/>
            <person name="Sun H."/>
            <person name="Tritt A."/>
            <person name="Yoshinaga Y."/>
            <person name="Zwiers L.-H."/>
            <person name="Turgeon B."/>
            <person name="Goodwin S."/>
            <person name="Spatafora J."/>
            <person name="Crous P."/>
            <person name="Grigoriev I."/>
        </authorList>
    </citation>
    <scope>NUCLEOTIDE SEQUENCE</scope>
    <source>
        <strain evidence="8">CBS 125425</strain>
    </source>
</reference>
<keyword evidence="3 6" id="KW-1133">Transmembrane helix</keyword>
<comment type="subcellular location">
    <subcellularLocation>
        <location evidence="1">Membrane</location>
        <topology evidence="1">Multi-pass membrane protein</topology>
    </subcellularLocation>
</comment>
<dbReference type="GO" id="GO:0016020">
    <property type="term" value="C:membrane"/>
    <property type="evidence" value="ECO:0007669"/>
    <property type="project" value="UniProtKB-SubCell"/>
</dbReference>
<feature type="transmembrane region" description="Helical" evidence="6">
    <location>
        <begin position="42"/>
        <end position="60"/>
    </location>
</feature>
<feature type="transmembrane region" description="Helical" evidence="6">
    <location>
        <begin position="12"/>
        <end position="30"/>
    </location>
</feature>
<name>A0A9P4R282_9PLEO</name>
<dbReference type="PANTHER" id="PTHR33048">
    <property type="entry name" value="PTH11-LIKE INTEGRAL MEMBRANE PROTEIN (AFU_ORTHOLOGUE AFUA_5G11245)"/>
    <property type="match status" value="1"/>
</dbReference>
<keyword evidence="2 6" id="KW-0812">Transmembrane</keyword>
<organism evidence="8 9">
    <name type="scientific">Polyplosphaeria fusca</name>
    <dbReference type="NCBI Taxonomy" id="682080"/>
    <lineage>
        <taxon>Eukaryota</taxon>
        <taxon>Fungi</taxon>
        <taxon>Dikarya</taxon>
        <taxon>Ascomycota</taxon>
        <taxon>Pezizomycotina</taxon>
        <taxon>Dothideomycetes</taxon>
        <taxon>Pleosporomycetidae</taxon>
        <taxon>Pleosporales</taxon>
        <taxon>Tetraplosphaeriaceae</taxon>
        <taxon>Polyplosphaeria</taxon>
    </lineage>
</organism>
<dbReference type="EMBL" id="ML996133">
    <property type="protein sequence ID" value="KAF2735685.1"/>
    <property type="molecule type" value="Genomic_DNA"/>
</dbReference>
<dbReference type="Pfam" id="PF20684">
    <property type="entry name" value="Fung_rhodopsin"/>
    <property type="match status" value="1"/>
</dbReference>
<keyword evidence="9" id="KW-1185">Reference proteome</keyword>
<dbReference type="InterPro" id="IPR052337">
    <property type="entry name" value="SAT4-like"/>
</dbReference>
<evidence type="ECO:0000313" key="8">
    <source>
        <dbReference type="EMBL" id="KAF2735685.1"/>
    </source>
</evidence>
<evidence type="ECO:0000259" key="7">
    <source>
        <dbReference type="Pfam" id="PF20684"/>
    </source>
</evidence>
<accession>A0A9P4R282</accession>
<comment type="similarity">
    <text evidence="5">Belongs to the SAT4 family.</text>
</comment>
<dbReference type="OrthoDB" id="3934549at2759"/>
<evidence type="ECO:0000313" key="9">
    <source>
        <dbReference type="Proteomes" id="UP000799444"/>
    </source>
</evidence>
<proteinExistence type="inferred from homology"/>
<dbReference type="PANTHER" id="PTHR33048:SF42">
    <property type="entry name" value="INTEGRAL MEMBRANE PROTEIN"/>
    <property type="match status" value="1"/>
</dbReference>
<evidence type="ECO:0000256" key="4">
    <source>
        <dbReference type="ARBA" id="ARBA00023136"/>
    </source>
</evidence>
<evidence type="ECO:0000256" key="1">
    <source>
        <dbReference type="ARBA" id="ARBA00004141"/>
    </source>
</evidence>
<dbReference type="InterPro" id="IPR049326">
    <property type="entry name" value="Rhodopsin_dom_fungi"/>
</dbReference>
<feature type="transmembrane region" description="Helical" evidence="6">
    <location>
        <begin position="122"/>
        <end position="142"/>
    </location>
</feature>
<gene>
    <name evidence="8" type="ORF">EJ04DRAFT_434510</name>
</gene>
<sequence>MAESNSPRIVISLWVLSVLSLLFIALRLYCKGRLTARTLGTDDVFLCVAWTFSLIYAALLTESVRFGMGKHSVNISAADRGSMLKYLFIGEFFALISIPTSKTSFAITLLRLTTRKWQRYSIWFIILSMNAALWTCAILLLIQCKPVSKNWNASTPGYCWKARVQDDYAVFAGTYSALLDVILACFPEPWDLVSPNTVTLVYCLKTDRTSAGVTAAMKTSFVPGVNNWKDPIFSLHNLLIWTHAETSVTIVASCIPFYRVLIRRATCRGTTQSYQLESYRPKKQAFVQHCESIDEMSDTSILRDAVQGGAIVKMENSG</sequence>
<evidence type="ECO:0000256" key="3">
    <source>
        <dbReference type="ARBA" id="ARBA00022989"/>
    </source>
</evidence>
<dbReference type="Proteomes" id="UP000799444">
    <property type="component" value="Unassembled WGS sequence"/>
</dbReference>
<dbReference type="AlphaFoldDB" id="A0A9P4R282"/>
<comment type="caution">
    <text evidence="8">The sequence shown here is derived from an EMBL/GenBank/DDBJ whole genome shotgun (WGS) entry which is preliminary data.</text>
</comment>
<evidence type="ECO:0000256" key="5">
    <source>
        <dbReference type="ARBA" id="ARBA00038359"/>
    </source>
</evidence>
<evidence type="ECO:0000256" key="6">
    <source>
        <dbReference type="SAM" id="Phobius"/>
    </source>
</evidence>
<feature type="domain" description="Rhodopsin" evidence="7">
    <location>
        <begin position="26"/>
        <end position="264"/>
    </location>
</feature>
<keyword evidence="4 6" id="KW-0472">Membrane</keyword>